<dbReference type="AlphaFoldDB" id="A0A926QL31"/>
<comment type="caution">
    <text evidence="6">The sequence shown here is derived from an EMBL/GenBank/DDBJ whole genome shotgun (WGS) entry which is preliminary data.</text>
</comment>
<dbReference type="InterPro" id="IPR009057">
    <property type="entry name" value="Homeodomain-like_sf"/>
</dbReference>
<dbReference type="Gene3D" id="1.10.357.10">
    <property type="entry name" value="Tetracycline Repressor, domain 2"/>
    <property type="match status" value="1"/>
</dbReference>
<feature type="DNA-binding region" description="H-T-H motif" evidence="4">
    <location>
        <begin position="33"/>
        <end position="52"/>
    </location>
</feature>
<dbReference type="PANTHER" id="PTHR30055:SF234">
    <property type="entry name" value="HTH-TYPE TRANSCRIPTIONAL REGULATOR BETI"/>
    <property type="match status" value="1"/>
</dbReference>
<evidence type="ECO:0000256" key="2">
    <source>
        <dbReference type="ARBA" id="ARBA00023125"/>
    </source>
</evidence>
<evidence type="ECO:0000313" key="6">
    <source>
        <dbReference type="EMBL" id="MBD0383170.1"/>
    </source>
</evidence>
<reference evidence="6" key="1">
    <citation type="submission" date="2020-09" db="EMBL/GenBank/DDBJ databases">
        <title>Draft Genome Sequence of Paenibacillus sp. WST5.</title>
        <authorList>
            <person name="Bao Z."/>
        </authorList>
    </citation>
    <scope>NUCLEOTIDE SEQUENCE</scope>
    <source>
        <strain evidence="6">WST5</strain>
    </source>
</reference>
<dbReference type="GO" id="GO:0003700">
    <property type="term" value="F:DNA-binding transcription factor activity"/>
    <property type="evidence" value="ECO:0007669"/>
    <property type="project" value="TreeGrafter"/>
</dbReference>
<dbReference type="PRINTS" id="PR00455">
    <property type="entry name" value="HTHTETR"/>
</dbReference>
<keyword evidence="3" id="KW-0804">Transcription</keyword>
<dbReference type="SUPFAM" id="SSF46689">
    <property type="entry name" value="Homeodomain-like"/>
    <property type="match status" value="1"/>
</dbReference>
<dbReference type="InterPro" id="IPR001647">
    <property type="entry name" value="HTH_TetR"/>
</dbReference>
<accession>A0A926QL31</accession>
<keyword evidence="7" id="KW-1185">Reference proteome</keyword>
<evidence type="ECO:0000313" key="7">
    <source>
        <dbReference type="Proteomes" id="UP000650466"/>
    </source>
</evidence>
<evidence type="ECO:0000256" key="1">
    <source>
        <dbReference type="ARBA" id="ARBA00023015"/>
    </source>
</evidence>
<organism evidence="6 7">
    <name type="scientific">Paenibacillus sedimenti</name>
    <dbReference type="NCBI Taxonomy" id="2770274"/>
    <lineage>
        <taxon>Bacteria</taxon>
        <taxon>Bacillati</taxon>
        <taxon>Bacillota</taxon>
        <taxon>Bacilli</taxon>
        <taxon>Bacillales</taxon>
        <taxon>Paenibacillaceae</taxon>
        <taxon>Paenibacillus</taxon>
    </lineage>
</organism>
<feature type="domain" description="HTH tetR-type" evidence="5">
    <location>
        <begin position="10"/>
        <end position="70"/>
    </location>
</feature>
<dbReference type="PANTHER" id="PTHR30055">
    <property type="entry name" value="HTH-TYPE TRANSCRIPTIONAL REGULATOR RUTR"/>
    <property type="match status" value="1"/>
</dbReference>
<gene>
    <name evidence="6" type="ORF">ICC18_23965</name>
</gene>
<dbReference type="Pfam" id="PF00440">
    <property type="entry name" value="TetR_N"/>
    <property type="match status" value="1"/>
</dbReference>
<proteinExistence type="predicted"/>
<dbReference type="Proteomes" id="UP000650466">
    <property type="component" value="Unassembled WGS sequence"/>
</dbReference>
<dbReference type="PROSITE" id="PS50977">
    <property type="entry name" value="HTH_TETR_2"/>
    <property type="match status" value="1"/>
</dbReference>
<dbReference type="InterPro" id="IPR023772">
    <property type="entry name" value="DNA-bd_HTH_TetR-type_CS"/>
</dbReference>
<evidence type="ECO:0000256" key="3">
    <source>
        <dbReference type="ARBA" id="ARBA00023163"/>
    </source>
</evidence>
<protein>
    <submittedName>
        <fullName evidence="6">TetR/AcrR family transcriptional regulator</fullName>
    </submittedName>
</protein>
<sequence length="186" mass="20863">MAKKELQTAANRKEDILEAAVAVFAEHGYYRATTALVAQKAGISQPYVFRFFGTKEELFVAALERAFGRIYREFSRVDSTSEGLIPDLIAAYEELSEAYPNEIALQLQAMAIPEESIREAARQGWLSIRDLVLDKFTKAGIEQAEDQVVTFMARGIFCNIVAVLEVPALMFKDHSRSEGRPPREVN</sequence>
<name>A0A926QL31_9BACL</name>
<keyword evidence="1" id="KW-0805">Transcription regulation</keyword>
<dbReference type="InterPro" id="IPR050109">
    <property type="entry name" value="HTH-type_TetR-like_transc_reg"/>
</dbReference>
<keyword evidence="2 4" id="KW-0238">DNA-binding</keyword>
<dbReference type="PROSITE" id="PS01081">
    <property type="entry name" value="HTH_TETR_1"/>
    <property type="match status" value="1"/>
</dbReference>
<dbReference type="RefSeq" id="WP_188176962.1">
    <property type="nucleotide sequence ID" value="NZ_JACVVD010000010.1"/>
</dbReference>
<evidence type="ECO:0000256" key="4">
    <source>
        <dbReference type="PROSITE-ProRule" id="PRU00335"/>
    </source>
</evidence>
<evidence type="ECO:0000259" key="5">
    <source>
        <dbReference type="PROSITE" id="PS50977"/>
    </source>
</evidence>
<dbReference type="EMBL" id="JACVVD010000010">
    <property type="protein sequence ID" value="MBD0383170.1"/>
    <property type="molecule type" value="Genomic_DNA"/>
</dbReference>
<dbReference type="GO" id="GO:0000976">
    <property type="term" value="F:transcription cis-regulatory region binding"/>
    <property type="evidence" value="ECO:0007669"/>
    <property type="project" value="TreeGrafter"/>
</dbReference>